<organism evidence="2">
    <name type="scientific">Salix viminalis</name>
    <name type="common">Common osier</name>
    <name type="synonym">Basket willow</name>
    <dbReference type="NCBI Taxonomy" id="40686"/>
    <lineage>
        <taxon>Eukaryota</taxon>
        <taxon>Viridiplantae</taxon>
        <taxon>Streptophyta</taxon>
        <taxon>Embryophyta</taxon>
        <taxon>Tracheophyta</taxon>
        <taxon>Spermatophyta</taxon>
        <taxon>Magnoliopsida</taxon>
        <taxon>eudicotyledons</taxon>
        <taxon>Gunneridae</taxon>
        <taxon>Pentapetalae</taxon>
        <taxon>rosids</taxon>
        <taxon>fabids</taxon>
        <taxon>Malpighiales</taxon>
        <taxon>Salicaceae</taxon>
        <taxon>Saliceae</taxon>
        <taxon>Salix</taxon>
    </lineage>
</organism>
<evidence type="ECO:0000313" key="2">
    <source>
        <dbReference type="EMBL" id="VFU40766.1"/>
    </source>
</evidence>
<reference evidence="2" key="1">
    <citation type="submission" date="2019-03" db="EMBL/GenBank/DDBJ databases">
        <authorList>
            <person name="Mank J."/>
            <person name="Almeida P."/>
        </authorList>
    </citation>
    <scope>NUCLEOTIDE SEQUENCE</scope>
    <source>
        <strain evidence="2">78183</strain>
    </source>
</reference>
<dbReference type="AlphaFoldDB" id="A0A6N2LII2"/>
<accession>A0A6N2LII2</accession>
<protein>
    <submittedName>
        <fullName evidence="2">Uncharacterized protein</fullName>
    </submittedName>
</protein>
<evidence type="ECO:0000256" key="1">
    <source>
        <dbReference type="SAM" id="MobiDB-lite"/>
    </source>
</evidence>
<gene>
    <name evidence="2" type="ORF">SVIM_LOCUS236298</name>
</gene>
<feature type="compositionally biased region" description="Basic and acidic residues" evidence="1">
    <location>
        <begin position="113"/>
        <end position="123"/>
    </location>
</feature>
<proteinExistence type="predicted"/>
<dbReference type="EMBL" id="CAADRP010001552">
    <property type="protein sequence ID" value="VFU40766.1"/>
    <property type="molecule type" value="Genomic_DNA"/>
</dbReference>
<sequence>MAAASQASTLNQQALFEDQEVPAQMAGFFSFPAHLTYPQLGSCHQSFKGFVIPPSLAADAPTTTSLAETLPLSSATHNKQREGTIASDLGGGPHLLSCTWISCKSLGMGRGKRVPEQKEEWLRRGSSRVVNNKDEEDQSKEEGEGA</sequence>
<feature type="region of interest" description="Disordered" evidence="1">
    <location>
        <begin position="108"/>
        <end position="146"/>
    </location>
</feature>
<name>A0A6N2LII2_SALVM</name>